<evidence type="ECO:0000256" key="4">
    <source>
        <dbReference type="ARBA" id="ARBA00023136"/>
    </source>
</evidence>
<evidence type="ECO:0000256" key="5">
    <source>
        <dbReference type="SAM" id="Phobius"/>
    </source>
</evidence>
<sequence length="197" mass="20735">MNLLSFSTLLPLAGETLRAPRRTFARLMELPVGREALWQALLLVVVLSILLAEATNLLLFAAETDGPAGPGFAAPFIFGAIQFVVLLSTVFLIDGVGRKFGGTGDLRGALLAVTWLQFIMVCLQVVQSVVILLVPSLGALVVTAGLVLFLVLLTCFVAELHGFSSLGRVFGMILFVLVGVGLALSLIATLAGVTVSR</sequence>
<evidence type="ECO:0000256" key="2">
    <source>
        <dbReference type="ARBA" id="ARBA00022692"/>
    </source>
</evidence>
<feature type="transmembrane region" description="Helical" evidence="5">
    <location>
        <begin position="169"/>
        <end position="195"/>
    </location>
</feature>
<feature type="domain" description="Yip1" evidence="6">
    <location>
        <begin position="15"/>
        <end position="184"/>
    </location>
</feature>
<evidence type="ECO:0000259" key="6">
    <source>
        <dbReference type="Pfam" id="PF04893"/>
    </source>
</evidence>
<feature type="transmembrane region" description="Helical" evidence="5">
    <location>
        <begin position="113"/>
        <end position="134"/>
    </location>
</feature>
<dbReference type="EMBL" id="QKZL01000003">
    <property type="protein sequence ID" value="PZX18469.1"/>
    <property type="molecule type" value="Genomic_DNA"/>
</dbReference>
<feature type="transmembrane region" description="Helical" evidence="5">
    <location>
        <begin position="141"/>
        <end position="163"/>
    </location>
</feature>
<dbReference type="OrthoDB" id="7688451at2"/>
<protein>
    <submittedName>
        <fullName evidence="7">Yip1-like protein</fullName>
    </submittedName>
</protein>
<keyword evidence="2 5" id="KW-0812">Transmembrane</keyword>
<comment type="caution">
    <text evidence="7">The sequence shown here is derived from an EMBL/GenBank/DDBJ whole genome shotgun (WGS) entry which is preliminary data.</text>
</comment>
<dbReference type="Pfam" id="PF04893">
    <property type="entry name" value="Yip1"/>
    <property type="match status" value="1"/>
</dbReference>
<dbReference type="Proteomes" id="UP000248916">
    <property type="component" value="Unassembled WGS sequence"/>
</dbReference>
<reference evidence="7 8" key="1">
    <citation type="submission" date="2018-06" db="EMBL/GenBank/DDBJ databases">
        <title>Genomic Encyclopedia of Archaeal and Bacterial Type Strains, Phase II (KMG-II): from individual species to whole genera.</title>
        <authorList>
            <person name="Goeker M."/>
        </authorList>
    </citation>
    <scope>NUCLEOTIDE SEQUENCE [LARGE SCALE GENOMIC DNA]</scope>
    <source>
        <strain evidence="7 8">DSM 22009</strain>
    </source>
</reference>
<evidence type="ECO:0000256" key="3">
    <source>
        <dbReference type="ARBA" id="ARBA00022989"/>
    </source>
</evidence>
<organism evidence="7 8">
    <name type="scientific">Palleronia aestuarii</name>
    <dbReference type="NCBI Taxonomy" id="568105"/>
    <lineage>
        <taxon>Bacteria</taxon>
        <taxon>Pseudomonadati</taxon>
        <taxon>Pseudomonadota</taxon>
        <taxon>Alphaproteobacteria</taxon>
        <taxon>Rhodobacterales</taxon>
        <taxon>Roseobacteraceae</taxon>
        <taxon>Palleronia</taxon>
    </lineage>
</organism>
<evidence type="ECO:0000313" key="7">
    <source>
        <dbReference type="EMBL" id="PZX18469.1"/>
    </source>
</evidence>
<name>A0A2W7Q9R5_9RHOB</name>
<comment type="subcellular location">
    <subcellularLocation>
        <location evidence="1">Membrane</location>
        <topology evidence="1">Multi-pass membrane protein</topology>
    </subcellularLocation>
</comment>
<keyword evidence="8" id="KW-1185">Reference proteome</keyword>
<evidence type="ECO:0000256" key="1">
    <source>
        <dbReference type="ARBA" id="ARBA00004141"/>
    </source>
</evidence>
<feature type="transmembrane region" description="Helical" evidence="5">
    <location>
        <begin position="37"/>
        <end position="60"/>
    </location>
</feature>
<keyword evidence="4 5" id="KW-0472">Membrane</keyword>
<dbReference type="InterPro" id="IPR006977">
    <property type="entry name" value="Yip1_dom"/>
</dbReference>
<dbReference type="RefSeq" id="WP_111536270.1">
    <property type="nucleotide sequence ID" value="NZ_QKZL01000003.1"/>
</dbReference>
<proteinExistence type="predicted"/>
<feature type="transmembrane region" description="Helical" evidence="5">
    <location>
        <begin position="72"/>
        <end position="93"/>
    </location>
</feature>
<evidence type="ECO:0000313" key="8">
    <source>
        <dbReference type="Proteomes" id="UP000248916"/>
    </source>
</evidence>
<gene>
    <name evidence="7" type="ORF">LX81_01102</name>
</gene>
<dbReference type="GO" id="GO:0016020">
    <property type="term" value="C:membrane"/>
    <property type="evidence" value="ECO:0007669"/>
    <property type="project" value="UniProtKB-SubCell"/>
</dbReference>
<dbReference type="AlphaFoldDB" id="A0A2W7Q9R5"/>
<accession>A0A2W7Q9R5</accession>
<keyword evidence="3 5" id="KW-1133">Transmembrane helix</keyword>